<accession>A0AAJ0H0L1</accession>
<dbReference type="GeneID" id="87886400"/>
<reference evidence="2" key="1">
    <citation type="journal article" date="2023" name="Mol. Phylogenet. Evol.">
        <title>Genome-scale phylogeny and comparative genomics of the fungal order Sordariales.</title>
        <authorList>
            <person name="Hensen N."/>
            <person name="Bonometti L."/>
            <person name="Westerberg I."/>
            <person name="Brannstrom I.O."/>
            <person name="Guillou S."/>
            <person name="Cros-Aarteil S."/>
            <person name="Calhoun S."/>
            <person name="Haridas S."/>
            <person name="Kuo A."/>
            <person name="Mondo S."/>
            <person name="Pangilinan J."/>
            <person name="Riley R."/>
            <person name="LaButti K."/>
            <person name="Andreopoulos B."/>
            <person name="Lipzen A."/>
            <person name="Chen C."/>
            <person name="Yan M."/>
            <person name="Daum C."/>
            <person name="Ng V."/>
            <person name="Clum A."/>
            <person name="Steindorff A."/>
            <person name="Ohm R.A."/>
            <person name="Martin F."/>
            <person name="Silar P."/>
            <person name="Natvig D.O."/>
            <person name="Lalanne C."/>
            <person name="Gautier V."/>
            <person name="Ament-Velasquez S.L."/>
            <person name="Kruys A."/>
            <person name="Hutchinson M.I."/>
            <person name="Powell A.J."/>
            <person name="Barry K."/>
            <person name="Miller A.N."/>
            <person name="Grigoriev I.V."/>
            <person name="Debuchy R."/>
            <person name="Gladieux P."/>
            <person name="Hiltunen Thoren M."/>
            <person name="Johannesson H."/>
        </authorList>
    </citation>
    <scope>NUCLEOTIDE SEQUENCE</scope>
    <source>
        <strain evidence="2">CBS 333.67</strain>
    </source>
</reference>
<dbReference type="Proteomes" id="UP001273166">
    <property type="component" value="Unassembled WGS sequence"/>
</dbReference>
<dbReference type="EMBL" id="JAUDZG010000001">
    <property type="protein sequence ID" value="KAK3309636.1"/>
    <property type="molecule type" value="Genomic_DNA"/>
</dbReference>
<sequence length="146" mass="15911">MRIHRFLSLAPALFSLQAHCLKIACSQQWIEHTPLAYAAANFYNNNNNNNDNKAAGDTASIISGGIPNLSDRSVDLAGNAETQGLKNYVTHKNYRLIGIIVEVTYRLVANRAAGISTLADLRGKRIGTIAGTSAEVFRRRSLLLLS</sequence>
<gene>
    <name evidence="2" type="ORF">B0T15DRAFT_506388</name>
</gene>
<proteinExistence type="predicted"/>
<evidence type="ECO:0000256" key="1">
    <source>
        <dbReference type="SAM" id="SignalP"/>
    </source>
</evidence>
<dbReference type="RefSeq" id="XP_062725416.1">
    <property type="nucleotide sequence ID" value="XM_062867571.1"/>
</dbReference>
<dbReference type="SUPFAM" id="SSF53850">
    <property type="entry name" value="Periplasmic binding protein-like II"/>
    <property type="match status" value="1"/>
</dbReference>
<keyword evidence="3" id="KW-1185">Reference proteome</keyword>
<reference evidence="2" key="2">
    <citation type="submission" date="2023-06" db="EMBL/GenBank/DDBJ databases">
        <authorList>
            <consortium name="Lawrence Berkeley National Laboratory"/>
            <person name="Mondo S.J."/>
            <person name="Hensen N."/>
            <person name="Bonometti L."/>
            <person name="Westerberg I."/>
            <person name="Brannstrom I.O."/>
            <person name="Guillou S."/>
            <person name="Cros-Aarteil S."/>
            <person name="Calhoun S."/>
            <person name="Haridas S."/>
            <person name="Kuo A."/>
            <person name="Pangilinan J."/>
            <person name="Riley R."/>
            <person name="Labutti K."/>
            <person name="Andreopoulos B."/>
            <person name="Lipzen A."/>
            <person name="Chen C."/>
            <person name="Yanf M."/>
            <person name="Daum C."/>
            <person name="Ng V."/>
            <person name="Clum A."/>
            <person name="Steindorff A."/>
            <person name="Ohm R."/>
            <person name="Martin F."/>
            <person name="Silar P."/>
            <person name="Natvig D."/>
            <person name="Lalanne C."/>
            <person name="Gautier V."/>
            <person name="Ament-Velasquez S.L."/>
            <person name="Kruys A."/>
            <person name="Hutchinson M.I."/>
            <person name="Powell A.J."/>
            <person name="Barry K."/>
            <person name="Miller A.N."/>
            <person name="Grigoriev I.V."/>
            <person name="Debuchy R."/>
            <person name="Gladieux P."/>
            <person name="Thoren M.H."/>
            <person name="Johannesson H."/>
        </authorList>
    </citation>
    <scope>NUCLEOTIDE SEQUENCE</scope>
    <source>
        <strain evidence="2">CBS 333.67</strain>
    </source>
</reference>
<evidence type="ECO:0000313" key="2">
    <source>
        <dbReference type="EMBL" id="KAK3309636.1"/>
    </source>
</evidence>
<name>A0AAJ0H0L1_9PEZI</name>
<organism evidence="2 3">
    <name type="scientific">Chaetomium strumarium</name>
    <dbReference type="NCBI Taxonomy" id="1170767"/>
    <lineage>
        <taxon>Eukaryota</taxon>
        <taxon>Fungi</taxon>
        <taxon>Dikarya</taxon>
        <taxon>Ascomycota</taxon>
        <taxon>Pezizomycotina</taxon>
        <taxon>Sordariomycetes</taxon>
        <taxon>Sordariomycetidae</taxon>
        <taxon>Sordariales</taxon>
        <taxon>Chaetomiaceae</taxon>
        <taxon>Chaetomium</taxon>
    </lineage>
</organism>
<keyword evidence="1" id="KW-0732">Signal</keyword>
<evidence type="ECO:0000313" key="3">
    <source>
        <dbReference type="Proteomes" id="UP001273166"/>
    </source>
</evidence>
<protein>
    <submittedName>
        <fullName evidence="2">Uncharacterized protein</fullName>
    </submittedName>
</protein>
<feature type="signal peptide" evidence="1">
    <location>
        <begin position="1"/>
        <end position="20"/>
    </location>
</feature>
<dbReference type="AlphaFoldDB" id="A0AAJ0H0L1"/>
<comment type="caution">
    <text evidence="2">The sequence shown here is derived from an EMBL/GenBank/DDBJ whole genome shotgun (WGS) entry which is preliminary data.</text>
</comment>
<feature type="chain" id="PRO_5042537572" evidence="1">
    <location>
        <begin position="21"/>
        <end position="146"/>
    </location>
</feature>